<evidence type="ECO:0000313" key="2">
    <source>
        <dbReference type="Proteomes" id="UP001362999"/>
    </source>
</evidence>
<dbReference type="Proteomes" id="UP001362999">
    <property type="component" value="Unassembled WGS sequence"/>
</dbReference>
<comment type="caution">
    <text evidence="1">The sequence shown here is derived from an EMBL/GenBank/DDBJ whole genome shotgun (WGS) entry which is preliminary data.</text>
</comment>
<dbReference type="AlphaFoldDB" id="A0AAW0CNC8"/>
<proteinExistence type="predicted"/>
<name>A0AAW0CNC8_9AGAR</name>
<evidence type="ECO:0000313" key="1">
    <source>
        <dbReference type="EMBL" id="KAK7039736.1"/>
    </source>
</evidence>
<dbReference type="EMBL" id="JAWWNJ010000016">
    <property type="protein sequence ID" value="KAK7039736.1"/>
    <property type="molecule type" value="Genomic_DNA"/>
</dbReference>
<evidence type="ECO:0008006" key="3">
    <source>
        <dbReference type="Google" id="ProtNLM"/>
    </source>
</evidence>
<accession>A0AAW0CNC8</accession>
<reference evidence="1 2" key="1">
    <citation type="journal article" date="2024" name="J Genomics">
        <title>Draft genome sequencing and assembly of Favolaschia claudopus CIRM-BRFM 2984 isolated from oak limbs.</title>
        <authorList>
            <person name="Navarro D."/>
            <person name="Drula E."/>
            <person name="Chaduli D."/>
            <person name="Cazenave R."/>
            <person name="Ahrendt S."/>
            <person name="Wang J."/>
            <person name="Lipzen A."/>
            <person name="Daum C."/>
            <person name="Barry K."/>
            <person name="Grigoriev I.V."/>
            <person name="Favel A."/>
            <person name="Rosso M.N."/>
            <person name="Martin F."/>
        </authorList>
    </citation>
    <scope>NUCLEOTIDE SEQUENCE [LARGE SCALE GENOMIC DNA]</scope>
    <source>
        <strain evidence="1 2">CIRM-BRFM 2984</strain>
    </source>
</reference>
<protein>
    <recommendedName>
        <fullName evidence="3">F-box domain-containing protein</fullName>
    </recommendedName>
</protein>
<organism evidence="1 2">
    <name type="scientific">Favolaschia claudopus</name>
    <dbReference type="NCBI Taxonomy" id="2862362"/>
    <lineage>
        <taxon>Eukaryota</taxon>
        <taxon>Fungi</taxon>
        <taxon>Dikarya</taxon>
        <taxon>Basidiomycota</taxon>
        <taxon>Agaricomycotina</taxon>
        <taxon>Agaricomycetes</taxon>
        <taxon>Agaricomycetidae</taxon>
        <taxon>Agaricales</taxon>
        <taxon>Marasmiineae</taxon>
        <taxon>Mycenaceae</taxon>
        <taxon>Favolaschia</taxon>
    </lineage>
</organism>
<gene>
    <name evidence="1" type="ORF">R3P38DRAFT_3468683</name>
</gene>
<keyword evidence="2" id="KW-1185">Reference proteome</keyword>
<sequence length="409" mass="45709">MSILPPELYDSIVDHIDDVGCLKSCSLAASALRYPSQRLLFSCLSVDDQSYVGHLKLLSDSPHIGGFVTFLRIRALFHNNMGKLDVDSDPLLQILDKLANVRRCFVDSLWYLTPGPSVPERSQLPDFLINFLNRRSLRELSLRGFKTASAVVLQFATTIQKLQFTSMGTDDEFDCTEAVNSVERAVLADLSLMNAGDIGRLLTHPQSLPCLAALRNLSISSDRECGGELIAATSRTLELIHFDRLSHLIPQALEECIAEAIIVLSTLVGLDTTSPAVREVNIQQRFTRGGVFDPLPYETLFQLLDEALAVYATPPRIRLTLVFTLVSGHEMGTPFRSFAEAARYKMPRAQSTGRLVVERYAFATSKALFWVSNLRPFCRPEHREIVTRIRTTPEQTGGNFRIDESSFIR</sequence>